<sequence>MAIKIDIWYRLRDADSDGHLSLTPESYFDPVDTHETYEQDGIPRFNFTWQYLDVPRDRLLWSIERRAGTEDDATFSTQYFDGGRTTVNHRSDPNGYEELIHAFDFGGTYFTVRSFKQPDGRWVAHMATHANRETDAELYAFPADTFSLAESLSLKLAAIAAQD</sequence>
<dbReference type="AlphaFoldDB" id="A0A5C6EQX1"/>
<gene>
    <name evidence="1" type="ORF">Poly51_39830</name>
</gene>
<accession>A0A5C6EQX1</accession>
<name>A0A5C6EQX1_9BACT</name>
<dbReference type="EMBL" id="SJPW01000005">
    <property type="protein sequence ID" value="TWU50690.1"/>
    <property type="molecule type" value="Genomic_DNA"/>
</dbReference>
<keyword evidence="2" id="KW-1185">Reference proteome</keyword>
<evidence type="ECO:0000313" key="1">
    <source>
        <dbReference type="EMBL" id="TWU50690.1"/>
    </source>
</evidence>
<reference evidence="1 2" key="1">
    <citation type="submission" date="2019-02" db="EMBL/GenBank/DDBJ databases">
        <title>Deep-cultivation of Planctomycetes and their phenomic and genomic characterization uncovers novel biology.</title>
        <authorList>
            <person name="Wiegand S."/>
            <person name="Jogler M."/>
            <person name="Boedeker C."/>
            <person name="Pinto D."/>
            <person name="Vollmers J."/>
            <person name="Rivas-Marin E."/>
            <person name="Kohn T."/>
            <person name="Peeters S.H."/>
            <person name="Heuer A."/>
            <person name="Rast P."/>
            <person name="Oberbeckmann S."/>
            <person name="Bunk B."/>
            <person name="Jeske O."/>
            <person name="Meyerdierks A."/>
            <person name="Storesund J.E."/>
            <person name="Kallscheuer N."/>
            <person name="Luecker S."/>
            <person name="Lage O.M."/>
            <person name="Pohl T."/>
            <person name="Merkel B.J."/>
            <person name="Hornburger P."/>
            <person name="Mueller R.-W."/>
            <person name="Bruemmer F."/>
            <person name="Labrenz M."/>
            <person name="Spormann A.M."/>
            <person name="Op Den Camp H."/>
            <person name="Overmann J."/>
            <person name="Amann R."/>
            <person name="Jetten M.S.M."/>
            <person name="Mascher T."/>
            <person name="Medema M.H."/>
            <person name="Devos D.P."/>
            <person name="Kaster A.-K."/>
            <person name="Ovreas L."/>
            <person name="Rohde M."/>
            <person name="Galperin M.Y."/>
            <person name="Jogler C."/>
        </authorList>
    </citation>
    <scope>NUCLEOTIDE SEQUENCE [LARGE SCALE GENOMIC DNA]</scope>
    <source>
        <strain evidence="1 2">Poly51</strain>
    </source>
</reference>
<organism evidence="1 2">
    <name type="scientific">Rubripirellula tenax</name>
    <dbReference type="NCBI Taxonomy" id="2528015"/>
    <lineage>
        <taxon>Bacteria</taxon>
        <taxon>Pseudomonadati</taxon>
        <taxon>Planctomycetota</taxon>
        <taxon>Planctomycetia</taxon>
        <taxon>Pirellulales</taxon>
        <taxon>Pirellulaceae</taxon>
        <taxon>Rubripirellula</taxon>
    </lineage>
</organism>
<protein>
    <submittedName>
        <fullName evidence="1">Uncharacterized protein</fullName>
    </submittedName>
</protein>
<dbReference type="Proteomes" id="UP000318288">
    <property type="component" value="Unassembled WGS sequence"/>
</dbReference>
<evidence type="ECO:0000313" key="2">
    <source>
        <dbReference type="Proteomes" id="UP000318288"/>
    </source>
</evidence>
<comment type="caution">
    <text evidence="1">The sequence shown here is derived from an EMBL/GenBank/DDBJ whole genome shotgun (WGS) entry which is preliminary data.</text>
</comment>
<dbReference type="OrthoDB" id="514957at2"/>
<dbReference type="RefSeq" id="WP_146459386.1">
    <property type="nucleotide sequence ID" value="NZ_SJPW01000005.1"/>
</dbReference>
<proteinExistence type="predicted"/>